<accession>A0ACC2B8H0</accession>
<sequence length="1142" mass="129201">MEFRVAHTYPYIHKIKGNRERDKTLRIWILARKGEILRSGQRAMAAGMCSLLLLSLLLLCIVGSCKLCHASWNKNYCYDDELCPGAVDHDTRGGPVAGKLNVHLVPHTHDDVGWLKTVDQYYVGSNNSIQVAAVQYVLDSVILALQEDPNRKFIYVEQAFFQRWWREQSKHKRKIVKRLVKAGQLEFINGGWCMHDEASTHYVDMVDQTTLGHRYIKKQFNTVPRIGWQIDPFGHSAIQAYLLGAEVGFDAVFFARADYQDIAKRRIDRTMEFVWQGSRTLGSTAQILGGVLSHHYTPPDGFRFDIQSREPPIQDDLLLYDINVQEHVDLFVKLAVEQGKEFRTNHIMWTMGDDFAYENANTWFKQIDKLIHYVNKDGRVNAFYSTPSIYVDANHAQNVSWPLKIDDFFPYADCPHCYWTGYFTSRPALKRYVRQLSAYLQVARQLEFLIGKGKVGLTTDSLEEAMAILQHHDGVSGTEKQHVADDYAKRLALGAAEAEELVGSVLPILLSSKLEARHRKESSSEIKIVPSVSSSYRSQSLQEVSYFSVNTETLLKVQQCSLLNISYCPPTEADIVSGKSLVVVAYNSLGWAREELIRIPVTNSILEVKDSKGNIVSSQLIPISSGAKKVRNIYISDGSQNKHPIFWLAFHASVPPFGYNSYFVTTSMANIPNQASKSVVEKLNTNDTVVLKSHDLTLSLSRSNGQLMHFENRRTKTNASIQQSYCWYNASDGNTSEGKYQASGAYIFRPNTSTCFPVGDPDSYAPSTIIRGTLVDEIHQEISPWIFQSLFPCLATFLEIWPKVIVQFSSSYIVDARWSAIYVVRLVKTSEHVEVEFVVGPIPIDDELGKELVTRLYTNISNVGEFYTDSNGRDFLKRVRNYRSDWNLNVTEPIAGNYYPVNLGIYLKDNEKEFSLLVDRALGGSSLIDGELEVMLHRRLLHDDGRGVAEALNESICISNGEPCQGLMVQGQLCVNIDPVGNAARWRRTQGQKIYSPLQLAFTVIPETDHSTVITPEFSSVIAGYELPPNIVIITLQELDDNNLLLRFAHIYEANEDAELSEVATINLENLFAHRKIDKVSELSLSANQLRSKMNTLKWKLESGFQMVENPVRGAPIQDGQFSIEIAPMEIRTLRIKFKNDE</sequence>
<protein>
    <submittedName>
        <fullName evidence="1">Uncharacterized protein</fullName>
    </submittedName>
</protein>
<gene>
    <name evidence="1" type="ORF">O6H91_17G079900</name>
</gene>
<evidence type="ECO:0000313" key="2">
    <source>
        <dbReference type="Proteomes" id="UP001162992"/>
    </source>
</evidence>
<keyword evidence="2" id="KW-1185">Reference proteome</keyword>
<name>A0ACC2B8H0_DIPCM</name>
<dbReference type="Proteomes" id="UP001162992">
    <property type="component" value="Chromosome 17"/>
</dbReference>
<comment type="caution">
    <text evidence="1">The sequence shown here is derived from an EMBL/GenBank/DDBJ whole genome shotgun (WGS) entry which is preliminary data.</text>
</comment>
<reference evidence="2" key="1">
    <citation type="journal article" date="2024" name="Proc. Natl. Acad. Sci. U.S.A.">
        <title>Extraordinary preservation of gene collinearity over three hundred million years revealed in homosporous lycophytes.</title>
        <authorList>
            <person name="Li C."/>
            <person name="Wickell D."/>
            <person name="Kuo L.Y."/>
            <person name="Chen X."/>
            <person name="Nie B."/>
            <person name="Liao X."/>
            <person name="Peng D."/>
            <person name="Ji J."/>
            <person name="Jenkins J."/>
            <person name="Williams M."/>
            <person name="Shu S."/>
            <person name="Plott C."/>
            <person name="Barry K."/>
            <person name="Rajasekar S."/>
            <person name="Grimwood J."/>
            <person name="Han X."/>
            <person name="Sun S."/>
            <person name="Hou Z."/>
            <person name="He W."/>
            <person name="Dai G."/>
            <person name="Sun C."/>
            <person name="Schmutz J."/>
            <person name="Leebens-Mack J.H."/>
            <person name="Li F.W."/>
            <person name="Wang L."/>
        </authorList>
    </citation>
    <scope>NUCLEOTIDE SEQUENCE [LARGE SCALE GENOMIC DNA]</scope>
    <source>
        <strain evidence="2">cv. PW_Plant_1</strain>
    </source>
</reference>
<proteinExistence type="predicted"/>
<organism evidence="1 2">
    <name type="scientific">Diphasiastrum complanatum</name>
    <name type="common">Issler's clubmoss</name>
    <name type="synonym">Lycopodium complanatum</name>
    <dbReference type="NCBI Taxonomy" id="34168"/>
    <lineage>
        <taxon>Eukaryota</taxon>
        <taxon>Viridiplantae</taxon>
        <taxon>Streptophyta</taxon>
        <taxon>Embryophyta</taxon>
        <taxon>Tracheophyta</taxon>
        <taxon>Lycopodiopsida</taxon>
        <taxon>Lycopodiales</taxon>
        <taxon>Lycopodiaceae</taxon>
        <taxon>Lycopodioideae</taxon>
        <taxon>Diphasiastrum</taxon>
    </lineage>
</organism>
<dbReference type="EMBL" id="CM055108">
    <property type="protein sequence ID" value="KAJ7526056.1"/>
    <property type="molecule type" value="Genomic_DNA"/>
</dbReference>
<evidence type="ECO:0000313" key="1">
    <source>
        <dbReference type="EMBL" id="KAJ7526056.1"/>
    </source>
</evidence>